<dbReference type="AlphaFoldDB" id="A0A317F5J9"/>
<comment type="caution">
    <text evidence="1">The sequence shown here is derived from an EMBL/GenBank/DDBJ whole genome shotgun (WGS) entry which is preliminary data.</text>
</comment>
<reference evidence="2" key="1">
    <citation type="submission" date="2018-05" db="EMBL/GenBank/DDBJ databases">
        <authorList>
            <person name="Du Z."/>
            <person name="Wang X."/>
        </authorList>
    </citation>
    <scope>NUCLEOTIDE SEQUENCE [LARGE SCALE GENOMIC DNA]</scope>
    <source>
        <strain evidence="2">CQN31</strain>
    </source>
</reference>
<evidence type="ECO:0008006" key="3">
    <source>
        <dbReference type="Google" id="ProtNLM"/>
    </source>
</evidence>
<dbReference type="Proteomes" id="UP000245765">
    <property type="component" value="Unassembled WGS sequence"/>
</dbReference>
<proteinExistence type="predicted"/>
<sequence>MRNCIRPDARSIPMVVPYAGGILSGQGMLVGAFFGVAASDAAQNATVDCETRGEFELTKEPALAISQGARVFWDNTNRRITTTATGNFQVGLCTLAALAADAAVRVMLARVPASGA</sequence>
<dbReference type="InterPro" id="IPR011231">
    <property type="entry name" value="Phage_VT1-Sakai_H0018"/>
</dbReference>
<dbReference type="OrthoDB" id="5365964at2"/>
<accession>A0A317F5J9</accession>
<keyword evidence="2" id="KW-1185">Reference proteome</keyword>
<dbReference type="Pfam" id="PF09956">
    <property type="entry name" value="Phage_cement_2"/>
    <property type="match status" value="1"/>
</dbReference>
<evidence type="ECO:0000313" key="1">
    <source>
        <dbReference type="EMBL" id="PWS34421.1"/>
    </source>
</evidence>
<evidence type="ECO:0000313" key="2">
    <source>
        <dbReference type="Proteomes" id="UP000245765"/>
    </source>
</evidence>
<protein>
    <recommendedName>
        <fullName evidence="3">DUF2190 family protein</fullName>
    </recommendedName>
</protein>
<name>A0A317F5J9_9PROT</name>
<dbReference type="RefSeq" id="WP_109873394.1">
    <property type="nucleotide sequence ID" value="NZ_QGNA01000007.1"/>
</dbReference>
<organism evidence="1 2">
    <name type="scientific">Falsiroseomonas bella</name>
    <dbReference type="NCBI Taxonomy" id="2184016"/>
    <lineage>
        <taxon>Bacteria</taxon>
        <taxon>Pseudomonadati</taxon>
        <taxon>Pseudomonadota</taxon>
        <taxon>Alphaproteobacteria</taxon>
        <taxon>Acetobacterales</taxon>
        <taxon>Roseomonadaceae</taxon>
        <taxon>Falsiroseomonas</taxon>
    </lineage>
</organism>
<gene>
    <name evidence="1" type="ORF">DFH01_25745</name>
</gene>
<dbReference type="EMBL" id="QGNA01000007">
    <property type="protein sequence ID" value="PWS34421.1"/>
    <property type="molecule type" value="Genomic_DNA"/>
</dbReference>